<dbReference type="InterPro" id="IPR020103">
    <property type="entry name" value="PsdUridine_synth_cat_dom_sf"/>
</dbReference>
<reference evidence="5" key="1">
    <citation type="submission" date="2016-10" db="EMBL/GenBank/DDBJ databases">
        <title>Sequence of Gallionella enrichment culture.</title>
        <authorList>
            <person name="Poehlein A."/>
            <person name="Muehling M."/>
            <person name="Daniel R."/>
        </authorList>
    </citation>
    <scope>NUCLEOTIDE SEQUENCE</scope>
</reference>
<evidence type="ECO:0000313" key="5">
    <source>
        <dbReference type="EMBL" id="OIR18956.1"/>
    </source>
</evidence>
<dbReference type="GO" id="GO:0003723">
    <property type="term" value="F:RNA binding"/>
    <property type="evidence" value="ECO:0007669"/>
    <property type="project" value="InterPro"/>
</dbReference>
<dbReference type="InterPro" id="IPR042092">
    <property type="entry name" value="PsdUridine_s_RsuA/RluB/E/F_cat"/>
</dbReference>
<dbReference type="EC" id="5.4.99.19" evidence="5"/>
<keyword evidence="2 5" id="KW-0413">Isomerase</keyword>
<dbReference type="PANTHER" id="PTHR47683:SF2">
    <property type="entry name" value="RNA-BINDING S4 DOMAIN-CONTAINING PROTEIN"/>
    <property type="match status" value="1"/>
</dbReference>
<feature type="domain" description="Pseudouridine synthase RsuA/RluA-like" evidence="3">
    <location>
        <begin position="61"/>
        <end position="199"/>
    </location>
</feature>
<dbReference type="InterPro" id="IPR000748">
    <property type="entry name" value="PsdUridine_synth_RsuA/RluB/E/F"/>
</dbReference>
<evidence type="ECO:0000256" key="1">
    <source>
        <dbReference type="ARBA" id="ARBA00008348"/>
    </source>
</evidence>
<dbReference type="InterPro" id="IPR050343">
    <property type="entry name" value="RsuA_PseudoU_synthase"/>
</dbReference>
<name>A0A1J5TYT1_9ZZZZ</name>
<organism evidence="5">
    <name type="scientific">mine drainage metagenome</name>
    <dbReference type="NCBI Taxonomy" id="410659"/>
    <lineage>
        <taxon>unclassified sequences</taxon>
        <taxon>metagenomes</taxon>
        <taxon>ecological metagenomes</taxon>
    </lineage>
</organism>
<accession>A0A1J5TYT1</accession>
<feature type="domain" description="RNA-binding S4" evidence="4">
    <location>
        <begin position="2"/>
        <end position="44"/>
    </location>
</feature>
<dbReference type="CDD" id="cd00165">
    <property type="entry name" value="S4"/>
    <property type="match status" value="1"/>
</dbReference>
<comment type="caution">
    <text evidence="5">The sequence shown here is derived from an EMBL/GenBank/DDBJ whole genome shotgun (WGS) entry which is preliminary data.</text>
</comment>
<dbReference type="AlphaFoldDB" id="A0A1J5TYT1"/>
<dbReference type="Gene3D" id="3.10.290.10">
    <property type="entry name" value="RNA-binding S4 domain"/>
    <property type="match status" value="1"/>
</dbReference>
<dbReference type="PANTHER" id="PTHR47683">
    <property type="entry name" value="PSEUDOURIDINE SYNTHASE FAMILY PROTEIN-RELATED"/>
    <property type="match status" value="1"/>
</dbReference>
<evidence type="ECO:0000259" key="3">
    <source>
        <dbReference type="Pfam" id="PF00849"/>
    </source>
</evidence>
<dbReference type="PROSITE" id="PS50889">
    <property type="entry name" value="S4"/>
    <property type="match status" value="1"/>
</dbReference>
<dbReference type="SUPFAM" id="SSF55174">
    <property type="entry name" value="Alpha-L RNA-binding motif"/>
    <property type="match status" value="1"/>
</dbReference>
<dbReference type="GO" id="GO:0006364">
    <property type="term" value="P:rRNA processing"/>
    <property type="evidence" value="ECO:0007669"/>
    <property type="project" value="UniProtKB-ARBA"/>
</dbReference>
<dbReference type="PROSITE" id="PS01149">
    <property type="entry name" value="PSI_RSU"/>
    <property type="match status" value="1"/>
</dbReference>
<dbReference type="InterPro" id="IPR036986">
    <property type="entry name" value="S4_RNA-bd_sf"/>
</dbReference>
<dbReference type="SUPFAM" id="SSF55120">
    <property type="entry name" value="Pseudouridine synthase"/>
    <property type="match status" value="1"/>
</dbReference>
<protein>
    <submittedName>
        <fullName evidence="5">Ribosomal small subunit pseudouridine synthase A</fullName>
        <ecNumber evidence="5">5.4.99.19</ecNumber>
    </submittedName>
</protein>
<evidence type="ECO:0000256" key="2">
    <source>
        <dbReference type="ARBA" id="ARBA00023235"/>
    </source>
</evidence>
<dbReference type="Gene3D" id="3.30.70.1560">
    <property type="entry name" value="Alpha-L RNA-binding motif"/>
    <property type="match status" value="1"/>
</dbReference>
<dbReference type="NCBIfam" id="TIGR00093">
    <property type="entry name" value="pseudouridine synthase"/>
    <property type="match status" value="1"/>
</dbReference>
<dbReference type="Pfam" id="PF01479">
    <property type="entry name" value="S4"/>
    <property type="match status" value="1"/>
</dbReference>
<dbReference type="InterPro" id="IPR018496">
    <property type="entry name" value="PsdUridine_synth_RsuA/RluB_CS"/>
</dbReference>
<dbReference type="Pfam" id="PF00849">
    <property type="entry name" value="PseudoU_synth_2"/>
    <property type="match status" value="1"/>
</dbReference>
<dbReference type="EMBL" id="MLJW01000002">
    <property type="protein sequence ID" value="OIR18956.1"/>
    <property type="molecule type" value="Genomic_DNA"/>
</dbReference>
<dbReference type="InterPro" id="IPR006145">
    <property type="entry name" value="PsdUridine_synth_RsuA/RluA"/>
</dbReference>
<dbReference type="InterPro" id="IPR002942">
    <property type="entry name" value="S4_RNA-bd"/>
</dbReference>
<proteinExistence type="inferred from homology"/>
<gene>
    <name evidence="5" type="primary">rsuA_1</name>
    <name evidence="5" type="ORF">GALL_12990</name>
</gene>
<comment type="similarity">
    <text evidence="1">Belongs to the pseudouridine synthase RsuA family.</text>
</comment>
<sequence>MRRIDQLLSSLGYCTRSEARDWVDDERIEVDGRPARSVADKVDPARVLVDDEPLDHPDGLLLVLNKPLGLVCSHDDREGPSVYGLLPPRWRRRNPVVTSIGRLDKDTSGLILLTDQSPLVHRLTSPKHKVAKLYVATLDRAPEPAERAVLGEGFTAGGLVLEGEKEPCAPARLAWRSDRVAELELTEGRYHQVRRMFAHFGLLVTALHRERFGHLGLGELSPGAWRELALDEFDSRKGG</sequence>
<dbReference type="GO" id="GO:0001522">
    <property type="term" value="P:pseudouridine synthesis"/>
    <property type="evidence" value="ECO:0007669"/>
    <property type="project" value="InterPro"/>
</dbReference>
<dbReference type="InterPro" id="IPR020094">
    <property type="entry name" value="TruA/RsuA/RluB/E/F_N"/>
</dbReference>
<dbReference type="GO" id="GO:0160136">
    <property type="term" value="F:16S rRNA pseudouridine(516) synthase activity"/>
    <property type="evidence" value="ECO:0007669"/>
    <property type="project" value="UniProtKB-EC"/>
</dbReference>
<dbReference type="Gene3D" id="3.30.70.580">
    <property type="entry name" value="Pseudouridine synthase I, catalytic domain, N-terminal subdomain"/>
    <property type="match status" value="1"/>
</dbReference>
<evidence type="ECO:0000259" key="4">
    <source>
        <dbReference type="Pfam" id="PF01479"/>
    </source>
</evidence>